<reference evidence="2 3" key="1">
    <citation type="submission" date="2020-02" db="EMBL/GenBank/DDBJ databases">
        <title>Characterization of phylogenetic diversity of novel bifidobacterial species isolated in Czech ZOOs.</title>
        <authorList>
            <person name="Lugli G.A."/>
            <person name="Vera N.B."/>
            <person name="Ventura M."/>
        </authorList>
    </citation>
    <scope>NUCLEOTIDE SEQUENCE [LARGE SCALE GENOMIC DNA]</scope>
    <source>
        <strain evidence="2 3">DSM 109958</strain>
    </source>
</reference>
<proteinExistence type="predicted"/>
<protein>
    <submittedName>
        <fullName evidence="2">Uncharacterized protein</fullName>
    </submittedName>
</protein>
<evidence type="ECO:0000256" key="1">
    <source>
        <dbReference type="SAM" id="MobiDB-lite"/>
    </source>
</evidence>
<feature type="region of interest" description="Disordered" evidence="1">
    <location>
        <begin position="35"/>
        <end position="66"/>
    </location>
</feature>
<name>A0A7Y0F364_9BIFI</name>
<feature type="compositionally biased region" description="Basic and acidic residues" evidence="1">
    <location>
        <begin position="50"/>
        <end position="65"/>
    </location>
</feature>
<gene>
    <name evidence="2" type="ORF">G1C96_0790</name>
</gene>
<evidence type="ECO:0000313" key="3">
    <source>
        <dbReference type="Proteomes" id="UP000588277"/>
    </source>
</evidence>
<sequence>MDSKKPSNMETAAAAMFSGWSPSAAQWAFTAPVAAEGKPQPTDEELAAQAEHKDEELPAIDDPRRSGKATATLETAAAAMFSGWSPSAAQVAFGSNESESADDDR</sequence>
<evidence type="ECO:0000313" key="2">
    <source>
        <dbReference type="EMBL" id="NMN00212.1"/>
    </source>
</evidence>
<organism evidence="2 3">
    <name type="scientific">Bifidobacterium moraviense</name>
    <dbReference type="NCBI Taxonomy" id="2675323"/>
    <lineage>
        <taxon>Bacteria</taxon>
        <taxon>Bacillati</taxon>
        <taxon>Actinomycetota</taxon>
        <taxon>Actinomycetes</taxon>
        <taxon>Bifidobacteriales</taxon>
        <taxon>Bifidobacteriaceae</taxon>
        <taxon>Bifidobacterium</taxon>
    </lineage>
</organism>
<dbReference type="RefSeq" id="WP_169275384.1">
    <property type="nucleotide sequence ID" value="NZ_JAAIIH010000004.1"/>
</dbReference>
<keyword evidence="3" id="KW-1185">Reference proteome</keyword>
<accession>A0A7Y0F364</accession>
<dbReference type="AlphaFoldDB" id="A0A7Y0F364"/>
<comment type="caution">
    <text evidence="2">The sequence shown here is derived from an EMBL/GenBank/DDBJ whole genome shotgun (WGS) entry which is preliminary data.</text>
</comment>
<dbReference type="Proteomes" id="UP000588277">
    <property type="component" value="Unassembled WGS sequence"/>
</dbReference>
<dbReference type="EMBL" id="JAAIIH010000004">
    <property type="protein sequence ID" value="NMN00212.1"/>
    <property type="molecule type" value="Genomic_DNA"/>
</dbReference>